<dbReference type="Proteomes" id="UP001500837">
    <property type="component" value="Unassembled WGS sequence"/>
</dbReference>
<gene>
    <name evidence="1" type="ORF">GCM10009066_12160</name>
</gene>
<evidence type="ECO:0000313" key="1">
    <source>
        <dbReference type="EMBL" id="GAA0299563.1"/>
    </source>
</evidence>
<name>A0AAV3S7Z6_9EURY</name>
<accession>A0AAV3S7Z6</accession>
<reference evidence="1 2" key="1">
    <citation type="journal article" date="2019" name="Int. J. Syst. Evol. Microbiol.">
        <title>The Global Catalogue of Microorganisms (GCM) 10K type strain sequencing project: providing services to taxonomists for standard genome sequencing and annotation.</title>
        <authorList>
            <consortium name="The Broad Institute Genomics Platform"/>
            <consortium name="The Broad Institute Genome Sequencing Center for Infectious Disease"/>
            <person name="Wu L."/>
            <person name="Ma J."/>
        </authorList>
    </citation>
    <scope>NUCLEOTIDE SEQUENCE [LARGE SCALE GENOMIC DNA]</scope>
    <source>
        <strain evidence="1 2">JCM 16330</strain>
    </source>
</reference>
<comment type="caution">
    <text evidence="1">The sequence shown here is derived from an EMBL/GenBank/DDBJ whole genome shotgun (WGS) entry which is preliminary data.</text>
</comment>
<dbReference type="AlphaFoldDB" id="A0AAV3S7Z6"/>
<dbReference type="EMBL" id="BAAABL010000042">
    <property type="protein sequence ID" value="GAA0299563.1"/>
    <property type="molecule type" value="Genomic_DNA"/>
</dbReference>
<proteinExistence type="predicted"/>
<keyword evidence="2" id="KW-1185">Reference proteome</keyword>
<organism evidence="1 2">
    <name type="scientific">Halarchaeum salinum</name>
    <dbReference type="NCBI Taxonomy" id="489912"/>
    <lineage>
        <taxon>Archaea</taxon>
        <taxon>Methanobacteriati</taxon>
        <taxon>Methanobacteriota</taxon>
        <taxon>Stenosarchaea group</taxon>
        <taxon>Halobacteria</taxon>
        <taxon>Halobacteriales</taxon>
        <taxon>Halobacteriaceae</taxon>
    </lineage>
</organism>
<sequence length="44" mass="4815">MLGLATKQQNNDGLSDGKYNSYETDIGFETIAEALNDLDTPTHL</sequence>
<evidence type="ECO:0000313" key="2">
    <source>
        <dbReference type="Proteomes" id="UP001500837"/>
    </source>
</evidence>
<protein>
    <submittedName>
        <fullName evidence="1">Uncharacterized protein</fullName>
    </submittedName>
</protein>